<feature type="compositionally biased region" description="Basic and acidic residues" evidence="5">
    <location>
        <begin position="58"/>
        <end position="71"/>
    </location>
</feature>
<keyword evidence="3" id="KW-0498">Mitosis</keyword>
<feature type="region of interest" description="Disordered" evidence="5">
    <location>
        <begin position="58"/>
        <end position="80"/>
    </location>
</feature>
<organism evidence="6 7">
    <name type="scientific">Ramazzottius varieornatus</name>
    <name type="common">Water bear</name>
    <name type="synonym">Tardigrade</name>
    <dbReference type="NCBI Taxonomy" id="947166"/>
    <lineage>
        <taxon>Eukaryota</taxon>
        <taxon>Metazoa</taxon>
        <taxon>Ecdysozoa</taxon>
        <taxon>Tardigrada</taxon>
        <taxon>Eutardigrada</taxon>
        <taxon>Parachela</taxon>
        <taxon>Hypsibioidea</taxon>
        <taxon>Ramazzottiidae</taxon>
        <taxon>Ramazzottius</taxon>
    </lineage>
</organism>
<dbReference type="InterPro" id="IPR011989">
    <property type="entry name" value="ARM-like"/>
</dbReference>
<feature type="compositionally biased region" description="Low complexity" evidence="5">
    <location>
        <begin position="567"/>
        <end position="580"/>
    </location>
</feature>
<feature type="compositionally biased region" description="Basic and acidic residues" evidence="5">
    <location>
        <begin position="347"/>
        <end position="359"/>
    </location>
</feature>
<gene>
    <name evidence="6" type="primary">RvY_04829-1</name>
    <name evidence="6" type="synonym">RvY_04829.1</name>
    <name evidence="6" type="ORF">RvY_04829</name>
</gene>
<keyword evidence="7" id="KW-1185">Reference proteome</keyword>
<keyword evidence="4" id="KW-0131">Cell cycle</keyword>
<evidence type="ECO:0000313" key="6">
    <source>
        <dbReference type="EMBL" id="GAU92791.1"/>
    </source>
</evidence>
<dbReference type="PANTHER" id="PTHR12827">
    <property type="entry name" value="MEIOTIC CHECKPOINT REGULATOR TSG24 FAMILY MEMBER"/>
    <property type="match status" value="1"/>
</dbReference>
<accession>A0A1D1UTK8</accession>
<sequence>MIHIEQATLLNFEQVLLRSTKTEAITTNESQTAGETGRLSSCNVRLFFGDVEHGFTPREKRDALRTSRESRPGGQQTQPLSRLSKYDRLLVSELFCFQELKKTSRTIQRGDETQSRLTFGPGTAAESSPDVKYRIRKGIFAIGNNEEDTDEFVTFRDSVIVHGYGLDPKYHMIKQVHTKENSIVDVTWNVFQYHSRRVKPEHAAITPVMEPHPDFDSLCIAEKRKIHVHQKEGEHHSHATSFPIHRIFSTPLCLLVERDTKAASNLTSISGYPTVFSMTNPVDELSPVLFLGGGAQEMRLLLHPDSSVVGTVDELPLVLIFEPDKNIHSLWMARFTTAEEIEKAAEIPVKENKDGDHLHFHGNCESPRTRNQSKSASGLSAHTGNSTSQSNSIVTPPLRAVLPGDSARKHSLHREVLLASGRKFPFPESASSWTPHSFVPGNGKFSSPLPIMDFSQSSPQPSGSSLTLPQTHQDSTKSTTTTSNLASSNMSLSLTKNSSSAMQISSIRSSMRSSHSALPNVPASALKDIRSTTRIFPHSKILTTTQPTNSEGQHTFFHSPTQRQLRSGSLHSLQSGQSSRRLARTTHPGHPVLPITDELAFPKIAMVHLWSDTAVAYRQKPIHESFLFVDCFEQTYLCFVSLAQHVLKCVLLKKKADGGGLAADGVVTLPAVSAVCLPKHHVMVVLHPSKELRVYASPTLMLYVVNMYSPSLNNIGEVTRNDGPTTSSPQVTRFVRQFWSPHFSPVQMLNNTPTNARSVIPEITSLVPCSGNKFIARTSDGSSLLKIPHRPTTDVIEQCLVALRTHSDADFFGRLFVDLSKTTCSTERPSHSVQDRWDLFFRTLFGLLGCSVSSSREGGFSHGSKWDVLKTQSSFRSNGFTVAVDNKNFSQVRAEAVLFTLHLVYEETQLCDIWRRERRCVSDWMYAFAEVCSLPQWMEYYEAEPLKDAVATPKRITVQFRNSKEAPRLPVEPPSIVKFLEGILTNAATAKFPVARLTNPVSRKLILLTRILMKASEEDRMVKVQQFLDEERFMMEDLRLLPQTLQVAIRSAFCAVVEHETFDKVSTLLYELAGREDAVRCKKLLEDDSTRNISLAEITQKTLPNVTEAVEVTDVKKGSTGLPNSLITKRFAVDARVREAERLLTTSEPIPIPLNPMHFINEVEFRKAQEAWLKSVVARTMSLPVARGMLSLRSEFAYATEKLSAPDMLYTGVERATGRKVTLKNEDLPSGHDFWPRFHNGVATGLQLCHYEQDNVKFDHHWLAFCTTQQTKKETVEYAGMFLGMALNGLIDVNTDPVELHNLLVRLEDSVSIAVILGMACVKRGTQDKRYFRMIGLHIISFVPDSGIELVIPPSIHVASLLSLGLLYMGSANRFVSERLLVEIWSGNVFTDAEGNSREGSAERESASLAAAVGLGFVLLGMGNESGLGIADLKIPQRLRTYMMGGMHGKSTNPIRRADPTLTGVIPPTRAKERDEQLINTHITAPGAILALAMIYMKTERADIAAWMEMPKTLQELDETRPDFLMLKVVARSLIMWNTVETNDKWINSNFPTWITKTVFLHTSDLERMGHDVISLTQAYFYILAGTGLALGFRYAGTADEAARQLLTNMADMLSRWTDDPGVYRRSSQGLIQTCLTNILLAISMVMAGTGDLHVLRLLRFMHGRPRMSITYGHQMGVHMAVGLLFLSCGMQTLGTSNEAIAAMLIAFFPMWPKGPADNRYHLQAFRHLYVLAVENRLAMTRSVHGGKSLQSTIRLVFTDDVDSLDLDIWKHELVATPCVLPEFTQLKEIRFASGKRWITFNKGDNDWMELKTILQKGGVAVYPSPVYNGKHDMRFDEDRGNNQAKDFIRWFGQNISRPVEKADNVVVAMRKFSKVHETMSADRGLAAIFQLARRTWFCDKAGDNWVAWIIYESSAHEEPEALIEILAFSTGSEKVYAGVADLILRQVFRGSASVNVWKKRLRKEHFAKIYNLLFLNNDVRLLT</sequence>
<comment type="caution">
    <text evidence="6">The sequence shown here is derived from an EMBL/GenBank/DDBJ whole genome shotgun (WGS) entry which is preliminary data.</text>
</comment>
<evidence type="ECO:0000256" key="5">
    <source>
        <dbReference type="SAM" id="MobiDB-lite"/>
    </source>
</evidence>
<feature type="region of interest" description="Disordered" evidence="5">
    <location>
        <begin position="347"/>
        <end position="407"/>
    </location>
</feature>
<feature type="compositionally biased region" description="Polar residues" evidence="5">
    <location>
        <begin position="369"/>
        <end position="394"/>
    </location>
</feature>
<reference evidence="6 7" key="1">
    <citation type="journal article" date="2016" name="Nat. Commun.">
        <title>Extremotolerant tardigrade genome and improved radiotolerance of human cultured cells by tardigrade-unique protein.</title>
        <authorList>
            <person name="Hashimoto T."/>
            <person name="Horikawa D.D."/>
            <person name="Saito Y."/>
            <person name="Kuwahara H."/>
            <person name="Kozuka-Hata H."/>
            <person name="Shin-I T."/>
            <person name="Minakuchi Y."/>
            <person name="Ohishi K."/>
            <person name="Motoyama A."/>
            <person name="Aizu T."/>
            <person name="Enomoto A."/>
            <person name="Kondo K."/>
            <person name="Tanaka S."/>
            <person name="Hara Y."/>
            <person name="Koshikawa S."/>
            <person name="Sagara H."/>
            <person name="Miura T."/>
            <person name="Yokobori S."/>
            <person name="Miyagawa K."/>
            <person name="Suzuki Y."/>
            <person name="Kubo T."/>
            <person name="Oyama M."/>
            <person name="Kohara Y."/>
            <person name="Fujiyama A."/>
            <person name="Arakawa K."/>
            <person name="Katayama T."/>
            <person name="Toyoda A."/>
            <person name="Kunieda T."/>
        </authorList>
    </citation>
    <scope>NUCLEOTIDE SEQUENCE [LARGE SCALE GENOMIC DNA]</scope>
    <source>
        <strain evidence="6 7">YOKOZUNA-1</strain>
    </source>
</reference>
<protein>
    <submittedName>
        <fullName evidence="6">Uncharacterized protein</fullName>
    </submittedName>
</protein>
<dbReference type="InterPro" id="IPR024990">
    <property type="entry name" value="Apc1"/>
</dbReference>
<proteinExistence type="inferred from homology"/>
<dbReference type="GO" id="GO:0007091">
    <property type="term" value="P:metaphase/anaphase transition of mitotic cell cycle"/>
    <property type="evidence" value="ECO:0007669"/>
    <property type="project" value="TreeGrafter"/>
</dbReference>
<dbReference type="OrthoDB" id="26401at2759"/>
<evidence type="ECO:0000313" key="7">
    <source>
        <dbReference type="Proteomes" id="UP000186922"/>
    </source>
</evidence>
<keyword evidence="2" id="KW-0132">Cell division</keyword>
<evidence type="ECO:0000256" key="4">
    <source>
        <dbReference type="ARBA" id="ARBA00023306"/>
    </source>
</evidence>
<feature type="compositionally biased region" description="Low complexity" evidence="5">
    <location>
        <begin position="476"/>
        <end position="498"/>
    </location>
</feature>
<dbReference type="EMBL" id="BDGG01000002">
    <property type="protein sequence ID" value="GAU92791.1"/>
    <property type="molecule type" value="Genomic_DNA"/>
</dbReference>
<dbReference type="GO" id="GO:0005680">
    <property type="term" value="C:anaphase-promoting complex"/>
    <property type="evidence" value="ECO:0007669"/>
    <property type="project" value="InterPro"/>
</dbReference>
<dbReference type="Proteomes" id="UP000186922">
    <property type="component" value="Unassembled WGS sequence"/>
</dbReference>
<feature type="region of interest" description="Disordered" evidence="5">
    <location>
        <begin position="449"/>
        <end position="498"/>
    </location>
</feature>
<evidence type="ECO:0000256" key="3">
    <source>
        <dbReference type="ARBA" id="ARBA00022776"/>
    </source>
</evidence>
<feature type="compositionally biased region" description="Low complexity" evidence="5">
    <location>
        <begin position="455"/>
        <end position="465"/>
    </location>
</feature>
<dbReference type="GO" id="GO:0070979">
    <property type="term" value="P:protein K11-linked ubiquitination"/>
    <property type="evidence" value="ECO:0007669"/>
    <property type="project" value="TreeGrafter"/>
</dbReference>
<dbReference type="GO" id="GO:0031145">
    <property type="term" value="P:anaphase-promoting complex-dependent catabolic process"/>
    <property type="evidence" value="ECO:0007669"/>
    <property type="project" value="TreeGrafter"/>
</dbReference>
<dbReference type="PANTHER" id="PTHR12827:SF3">
    <property type="entry name" value="ANAPHASE-PROMOTING COMPLEX SUBUNIT 1"/>
    <property type="match status" value="1"/>
</dbReference>
<feature type="region of interest" description="Disordered" evidence="5">
    <location>
        <begin position="567"/>
        <end position="588"/>
    </location>
</feature>
<evidence type="ECO:0000256" key="2">
    <source>
        <dbReference type="ARBA" id="ARBA00022618"/>
    </source>
</evidence>
<dbReference type="Gene3D" id="1.25.10.10">
    <property type="entry name" value="Leucine-rich Repeat Variant"/>
    <property type="match status" value="2"/>
</dbReference>
<dbReference type="GO" id="GO:0051301">
    <property type="term" value="P:cell division"/>
    <property type="evidence" value="ECO:0007669"/>
    <property type="project" value="UniProtKB-KW"/>
</dbReference>
<evidence type="ECO:0000256" key="1">
    <source>
        <dbReference type="ARBA" id="ARBA00010547"/>
    </source>
</evidence>
<dbReference type="GO" id="GO:0060090">
    <property type="term" value="F:molecular adaptor activity"/>
    <property type="evidence" value="ECO:0007669"/>
    <property type="project" value="TreeGrafter"/>
</dbReference>
<comment type="similarity">
    <text evidence="1">Belongs to the APC1 family.</text>
</comment>
<name>A0A1D1UTK8_RAMVA</name>
<dbReference type="STRING" id="947166.A0A1D1UTK8"/>